<keyword evidence="9" id="KW-0325">Glycoprotein</keyword>
<feature type="domain" description="Ionotropic glutamate receptor C-terminal" evidence="14">
    <location>
        <begin position="24"/>
        <end position="244"/>
    </location>
</feature>
<evidence type="ECO:0000313" key="17">
    <source>
        <dbReference type="Proteomes" id="UP000240535"/>
    </source>
</evidence>
<keyword evidence="10" id="KW-1071">Ligand-gated ion channel</keyword>
<keyword evidence="11" id="KW-0407">Ion channel</keyword>
<keyword evidence="3" id="KW-0812">Transmembrane</keyword>
<evidence type="ECO:0000256" key="8">
    <source>
        <dbReference type="ARBA" id="ARBA00023170"/>
    </source>
</evidence>
<dbReference type="InterPro" id="IPR019594">
    <property type="entry name" value="Glu/Gly-bd"/>
</dbReference>
<evidence type="ECO:0000259" key="13">
    <source>
        <dbReference type="SMART" id="SM00062"/>
    </source>
</evidence>
<evidence type="ECO:0000256" key="7">
    <source>
        <dbReference type="ARBA" id="ARBA00023136"/>
    </source>
</evidence>
<dbReference type="SMART" id="SM00062">
    <property type="entry name" value="PBPb"/>
    <property type="match status" value="1"/>
</dbReference>
<dbReference type="CDD" id="cd13624">
    <property type="entry name" value="PBP2_Arg_Lys_His"/>
    <property type="match status" value="1"/>
</dbReference>
<keyword evidence="6" id="KW-0406">Ion transport</keyword>
<accession>A0A2P8R0Q7</accession>
<dbReference type="Pfam" id="PF00497">
    <property type="entry name" value="SBP_bac_3"/>
    <property type="match status" value="1"/>
</dbReference>
<sequence>MKKIIKYCLVTLVFLGISSLSAETIKVGTNANYPPFEYIDENSHIAGFDIDLVDELSKKVGFKYEIVNMGFDGLIPALKSGKIDIIAAGMSATPARKKAVDFSDSYYVTENLFIKQKSNSDINSKDDLRDKSIGVQLGTVQEQAARKLNKVNVFAVEDIFAAIMALKNGKIDAVLVDSSVGYGYLRKNDDIVEFHKEPDGSEGFSLAFDKNKHTELISKINLVIEELRNDGTYDSLLDKYELKK</sequence>
<dbReference type="GO" id="GO:0016020">
    <property type="term" value="C:membrane"/>
    <property type="evidence" value="ECO:0007669"/>
    <property type="project" value="UniProtKB-SubCell"/>
</dbReference>
<evidence type="ECO:0000256" key="5">
    <source>
        <dbReference type="ARBA" id="ARBA00022989"/>
    </source>
</evidence>
<evidence type="ECO:0000256" key="11">
    <source>
        <dbReference type="ARBA" id="ARBA00023303"/>
    </source>
</evidence>
<keyword evidence="4 12" id="KW-0732">Signal</keyword>
<dbReference type="AlphaFoldDB" id="A0A2P8R0Q7"/>
<proteinExistence type="predicted"/>
<evidence type="ECO:0000256" key="1">
    <source>
        <dbReference type="ARBA" id="ARBA00004141"/>
    </source>
</evidence>
<evidence type="ECO:0000256" key="2">
    <source>
        <dbReference type="ARBA" id="ARBA00022448"/>
    </source>
</evidence>
<evidence type="ECO:0000259" key="15">
    <source>
        <dbReference type="SMART" id="SM00918"/>
    </source>
</evidence>
<feature type="signal peptide" evidence="12">
    <location>
        <begin position="1"/>
        <end position="22"/>
    </location>
</feature>
<keyword evidence="2" id="KW-0813">Transport</keyword>
<feature type="chain" id="PRO_5015201001" evidence="12">
    <location>
        <begin position="23"/>
        <end position="244"/>
    </location>
</feature>
<dbReference type="PANTHER" id="PTHR35936:SF17">
    <property type="entry name" value="ARGININE-BINDING EXTRACELLULAR PROTEIN ARTP"/>
    <property type="match status" value="1"/>
</dbReference>
<feature type="domain" description="Ionotropic glutamate receptor L-glutamate and glycine-binding" evidence="15">
    <location>
        <begin position="35"/>
        <end position="80"/>
    </location>
</feature>
<dbReference type="InterPro" id="IPR001320">
    <property type="entry name" value="Iontro_rcpt_C"/>
</dbReference>
<dbReference type="PANTHER" id="PTHR35936">
    <property type="entry name" value="MEMBRANE-BOUND LYTIC MUREIN TRANSGLYCOSYLASE F"/>
    <property type="match status" value="1"/>
</dbReference>
<evidence type="ECO:0000313" key="16">
    <source>
        <dbReference type="EMBL" id="PSM52069.1"/>
    </source>
</evidence>
<dbReference type="SMART" id="SM00918">
    <property type="entry name" value="Lig_chan-Glu_bd"/>
    <property type="match status" value="1"/>
</dbReference>
<dbReference type="InterPro" id="IPR001638">
    <property type="entry name" value="Solute-binding_3/MltF_N"/>
</dbReference>
<dbReference type="RefSeq" id="WP_106871614.1">
    <property type="nucleotide sequence ID" value="NZ_CP053841.1"/>
</dbReference>
<comment type="caution">
    <text evidence="16">The sequence shown here is derived from an EMBL/GenBank/DDBJ whole genome shotgun (WGS) entry which is preliminary data.</text>
</comment>
<keyword evidence="17" id="KW-1185">Reference proteome</keyword>
<comment type="subcellular location">
    <subcellularLocation>
        <location evidence="1">Membrane</location>
        <topology evidence="1">Multi-pass membrane protein</topology>
    </subcellularLocation>
</comment>
<dbReference type="Proteomes" id="UP000240535">
    <property type="component" value="Unassembled WGS sequence"/>
</dbReference>
<name>A0A2P8R0Q7_9BACT</name>
<keyword evidence="5" id="KW-1133">Transmembrane helix</keyword>
<evidence type="ECO:0000256" key="6">
    <source>
        <dbReference type="ARBA" id="ARBA00023065"/>
    </source>
</evidence>
<evidence type="ECO:0000256" key="10">
    <source>
        <dbReference type="ARBA" id="ARBA00023286"/>
    </source>
</evidence>
<dbReference type="SUPFAM" id="SSF53850">
    <property type="entry name" value="Periplasmic binding protein-like II"/>
    <property type="match status" value="1"/>
</dbReference>
<reference evidence="17" key="1">
    <citation type="submission" date="2017-10" db="EMBL/GenBank/DDBJ databases">
        <title>Campylobacter species from seals.</title>
        <authorList>
            <person name="Gilbert M.J."/>
            <person name="Zomer A.L."/>
            <person name="Timmerman A.J."/>
            <person name="Duim B."/>
            <person name="Wagenaar J.A."/>
        </authorList>
    </citation>
    <scope>NUCLEOTIDE SEQUENCE [LARGE SCALE GENOMIC DNA]</scope>
    <source>
        <strain evidence="17">17S00004-5</strain>
    </source>
</reference>
<organism evidence="16 17">
    <name type="scientific">Campylobacter blaseri</name>
    <dbReference type="NCBI Taxonomy" id="2042961"/>
    <lineage>
        <taxon>Bacteria</taxon>
        <taxon>Pseudomonadati</taxon>
        <taxon>Campylobacterota</taxon>
        <taxon>Epsilonproteobacteria</taxon>
        <taxon>Campylobacterales</taxon>
        <taxon>Campylobacteraceae</taxon>
        <taxon>Campylobacter</taxon>
    </lineage>
</organism>
<keyword evidence="7" id="KW-0472">Membrane</keyword>
<evidence type="ECO:0000259" key="14">
    <source>
        <dbReference type="SMART" id="SM00079"/>
    </source>
</evidence>
<gene>
    <name evidence="16" type="ORF">CQ405_05795</name>
</gene>
<dbReference type="GO" id="GO:0015276">
    <property type="term" value="F:ligand-gated monoatomic ion channel activity"/>
    <property type="evidence" value="ECO:0007669"/>
    <property type="project" value="InterPro"/>
</dbReference>
<evidence type="ECO:0000256" key="3">
    <source>
        <dbReference type="ARBA" id="ARBA00022692"/>
    </source>
</evidence>
<evidence type="ECO:0000256" key="4">
    <source>
        <dbReference type="ARBA" id="ARBA00022729"/>
    </source>
</evidence>
<dbReference type="EMBL" id="PDHH01000004">
    <property type="protein sequence ID" value="PSM52069.1"/>
    <property type="molecule type" value="Genomic_DNA"/>
</dbReference>
<evidence type="ECO:0000256" key="12">
    <source>
        <dbReference type="SAM" id="SignalP"/>
    </source>
</evidence>
<protein>
    <submittedName>
        <fullName evidence="16">Basic amino acid ABC transporter substrate-binding protein</fullName>
    </submittedName>
</protein>
<evidence type="ECO:0000256" key="9">
    <source>
        <dbReference type="ARBA" id="ARBA00023180"/>
    </source>
</evidence>
<feature type="domain" description="Solute-binding protein family 3/N-terminal" evidence="13">
    <location>
        <begin position="24"/>
        <end position="244"/>
    </location>
</feature>
<keyword evidence="8" id="KW-0675">Receptor</keyword>
<dbReference type="SMART" id="SM00079">
    <property type="entry name" value="PBPe"/>
    <property type="match status" value="1"/>
</dbReference>
<dbReference type="OrthoDB" id="5431130at2"/>
<dbReference type="Gene3D" id="3.40.190.10">
    <property type="entry name" value="Periplasmic binding protein-like II"/>
    <property type="match status" value="2"/>
</dbReference>